<dbReference type="CDD" id="cd04301">
    <property type="entry name" value="NAT_SF"/>
    <property type="match status" value="1"/>
</dbReference>
<dbReference type="Gene3D" id="3.40.630.30">
    <property type="match status" value="1"/>
</dbReference>
<dbReference type="InterPro" id="IPR016181">
    <property type="entry name" value="Acyl_CoA_acyltransferase"/>
</dbReference>
<dbReference type="PROSITE" id="PS51186">
    <property type="entry name" value="GNAT"/>
    <property type="match status" value="1"/>
</dbReference>
<evidence type="ECO:0000259" key="1">
    <source>
        <dbReference type="PROSITE" id="PS51186"/>
    </source>
</evidence>
<accession>A0ABR8PKH5</accession>
<reference evidence="2 3" key="1">
    <citation type="submission" date="2020-08" db="EMBL/GenBank/DDBJ databases">
        <title>A Genomic Blueprint of the Chicken Gut Microbiome.</title>
        <authorList>
            <person name="Gilroy R."/>
            <person name="Ravi A."/>
            <person name="Getino M."/>
            <person name="Pursley I."/>
            <person name="Horton D.L."/>
            <person name="Alikhan N.-F."/>
            <person name="Baker D."/>
            <person name="Gharbi K."/>
            <person name="Hall N."/>
            <person name="Watson M."/>
            <person name="Adriaenssens E.M."/>
            <person name="Foster-Nyarko E."/>
            <person name="Jarju S."/>
            <person name="Secka A."/>
            <person name="Antonio M."/>
            <person name="Oren A."/>
            <person name="Chaudhuri R."/>
            <person name="La Ragione R.M."/>
            <person name="Hildebrand F."/>
            <person name="Pallen M.J."/>
        </authorList>
    </citation>
    <scope>NUCLEOTIDE SEQUENCE [LARGE SCALE GENOMIC DNA]</scope>
    <source>
        <strain evidence="2 3">Sa3CUA8</strain>
    </source>
</reference>
<sequence length="166" mass="19333">MRLERPSLKWKEEHIAYMNEWDESRMTPSSFQLEEGSSYESYLEELAKREEGQGKWLPCTNYFLVDDMDRIVGMIDIRHDLNEYLHQVGGHIGYGVRPSERRKGYATWMLSEALKVTDTLGINPVLITCNHDNMGSAKTIQNNGGQEDESFTEDDGTVVRRFWIHR</sequence>
<protein>
    <submittedName>
        <fullName evidence="2">GNAT family N-acetyltransferase</fullName>
    </submittedName>
</protein>
<evidence type="ECO:0000313" key="2">
    <source>
        <dbReference type="EMBL" id="MBD7908574.1"/>
    </source>
</evidence>
<keyword evidence="3" id="KW-1185">Reference proteome</keyword>
<proteinExistence type="predicted"/>
<name>A0ABR8PKH5_9BACL</name>
<evidence type="ECO:0000313" key="3">
    <source>
        <dbReference type="Proteomes" id="UP000659496"/>
    </source>
</evidence>
<comment type="caution">
    <text evidence="2">The sequence shown here is derived from an EMBL/GenBank/DDBJ whole genome shotgun (WGS) entry which is preliminary data.</text>
</comment>
<dbReference type="Pfam" id="PF13302">
    <property type="entry name" value="Acetyltransf_3"/>
    <property type="match status" value="1"/>
</dbReference>
<dbReference type="PANTHER" id="PTHR39173">
    <property type="entry name" value="ACETYLTRANSFERASE"/>
    <property type="match status" value="1"/>
</dbReference>
<gene>
    <name evidence="2" type="ORF">H9659_09545</name>
</gene>
<dbReference type="PANTHER" id="PTHR39173:SF1">
    <property type="entry name" value="ACETYLTRANSFERASE"/>
    <property type="match status" value="1"/>
</dbReference>
<dbReference type="RefSeq" id="WP_191689847.1">
    <property type="nucleotide sequence ID" value="NZ_JACSQY010000006.1"/>
</dbReference>
<dbReference type="SUPFAM" id="SSF55729">
    <property type="entry name" value="Acyl-CoA N-acyltransferases (Nat)"/>
    <property type="match status" value="1"/>
</dbReference>
<dbReference type="EMBL" id="JACSQY010000006">
    <property type="protein sequence ID" value="MBD7908574.1"/>
    <property type="molecule type" value="Genomic_DNA"/>
</dbReference>
<feature type="domain" description="N-acetyltransferase" evidence="1">
    <location>
        <begin position="13"/>
        <end position="166"/>
    </location>
</feature>
<dbReference type="Proteomes" id="UP000659496">
    <property type="component" value="Unassembled WGS sequence"/>
</dbReference>
<organism evidence="2 3">
    <name type="scientific">Sporosarcina gallistercoris</name>
    <dbReference type="NCBI Taxonomy" id="2762245"/>
    <lineage>
        <taxon>Bacteria</taxon>
        <taxon>Bacillati</taxon>
        <taxon>Bacillota</taxon>
        <taxon>Bacilli</taxon>
        <taxon>Bacillales</taxon>
        <taxon>Caryophanaceae</taxon>
        <taxon>Sporosarcina</taxon>
    </lineage>
</organism>
<dbReference type="InterPro" id="IPR000182">
    <property type="entry name" value="GNAT_dom"/>
</dbReference>